<keyword evidence="1" id="KW-0723">Serine/threonine-protein kinase</keyword>
<proteinExistence type="predicted"/>
<gene>
    <name evidence="4" type="ORF">ACEG43_46875</name>
</gene>
<dbReference type="Proteomes" id="UP001571476">
    <property type="component" value="Unassembled WGS sequence"/>
</dbReference>
<comment type="caution">
    <text evidence="4">The sequence shown here is derived from an EMBL/GenBank/DDBJ whole genome shotgun (WGS) entry which is preliminary data.</text>
</comment>
<dbReference type="InterPro" id="IPR050267">
    <property type="entry name" value="Anti-sigma-factor_SerPK"/>
</dbReference>
<evidence type="ECO:0000256" key="2">
    <source>
        <dbReference type="SAM" id="MobiDB-lite"/>
    </source>
</evidence>
<dbReference type="Pfam" id="PF13581">
    <property type="entry name" value="HATPase_c_2"/>
    <property type="match status" value="1"/>
</dbReference>
<protein>
    <submittedName>
        <fullName evidence="4">ATP-binding protein</fullName>
    </submittedName>
</protein>
<dbReference type="EMBL" id="JBGOSP010000064">
    <property type="protein sequence ID" value="MFA3843546.1"/>
    <property type="molecule type" value="Genomic_DNA"/>
</dbReference>
<evidence type="ECO:0000313" key="4">
    <source>
        <dbReference type="EMBL" id="MFA3843546.1"/>
    </source>
</evidence>
<keyword evidence="5" id="KW-1185">Reference proteome</keyword>
<evidence type="ECO:0000256" key="1">
    <source>
        <dbReference type="ARBA" id="ARBA00022527"/>
    </source>
</evidence>
<feature type="region of interest" description="Disordered" evidence="2">
    <location>
        <begin position="1"/>
        <end position="24"/>
    </location>
</feature>
<reference evidence="4 5" key="1">
    <citation type="submission" date="2024-08" db="EMBL/GenBank/DDBJ databases">
        <title>Genome sequence of Streptomyces aureus CACIA-1.46HGO.</title>
        <authorList>
            <person name="Evangelista-Martinez Z."/>
        </authorList>
    </citation>
    <scope>NUCLEOTIDE SEQUENCE [LARGE SCALE GENOMIC DNA]</scope>
    <source>
        <strain evidence="4 5">CACIA-1.46HGO</strain>
    </source>
</reference>
<dbReference type="PANTHER" id="PTHR35526:SF3">
    <property type="entry name" value="ANTI-SIGMA-F FACTOR RSBW"/>
    <property type="match status" value="1"/>
</dbReference>
<dbReference type="GO" id="GO:0005524">
    <property type="term" value="F:ATP binding"/>
    <property type="evidence" value="ECO:0007669"/>
    <property type="project" value="UniProtKB-KW"/>
</dbReference>
<dbReference type="RefSeq" id="WP_372567363.1">
    <property type="nucleotide sequence ID" value="NZ_JBGOSP010000064.1"/>
</dbReference>
<evidence type="ECO:0000313" key="5">
    <source>
        <dbReference type="Proteomes" id="UP001571476"/>
    </source>
</evidence>
<feature type="domain" description="Histidine kinase/HSP90-like ATPase" evidence="3">
    <location>
        <begin position="28"/>
        <end position="106"/>
    </location>
</feature>
<evidence type="ECO:0000259" key="3">
    <source>
        <dbReference type="Pfam" id="PF13581"/>
    </source>
</evidence>
<sequence length="125" mass="13638">MRREHSHLSDDRARATPCPHGRPDAAPCAGLDVDDATLAVSELVTKAYRHANTAGPELRVRLAVLTDGALLLEVSDPLPGFMPRIPNPERGRVLPLLDQLAKHLDWYEFGPQCGHDRGSGVRGCE</sequence>
<keyword evidence="1" id="KW-0418">Kinase</keyword>
<dbReference type="InterPro" id="IPR003594">
    <property type="entry name" value="HATPase_dom"/>
</dbReference>
<feature type="compositionally biased region" description="Basic and acidic residues" evidence="2">
    <location>
        <begin position="1"/>
        <end position="14"/>
    </location>
</feature>
<dbReference type="PANTHER" id="PTHR35526">
    <property type="entry name" value="ANTI-SIGMA-F FACTOR RSBW-RELATED"/>
    <property type="match status" value="1"/>
</dbReference>
<keyword evidence="1" id="KW-0808">Transferase</keyword>
<keyword evidence="4" id="KW-0547">Nucleotide-binding</keyword>
<dbReference type="InterPro" id="IPR036890">
    <property type="entry name" value="HATPase_C_sf"/>
</dbReference>
<keyword evidence="4" id="KW-0067">ATP-binding</keyword>
<dbReference type="Gene3D" id="3.30.565.10">
    <property type="entry name" value="Histidine kinase-like ATPase, C-terminal domain"/>
    <property type="match status" value="1"/>
</dbReference>
<organism evidence="4 5">
    <name type="scientific">Streptomyces aureus</name>
    <dbReference type="NCBI Taxonomy" id="193461"/>
    <lineage>
        <taxon>Bacteria</taxon>
        <taxon>Bacillati</taxon>
        <taxon>Actinomycetota</taxon>
        <taxon>Actinomycetes</taxon>
        <taxon>Kitasatosporales</taxon>
        <taxon>Streptomycetaceae</taxon>
        <taxon>Streptomyces</taxon>
    </lineage>
</organism>
<name>A0ABV4SYP4_9ACTN</name>
<accession>A0ABV4SYP4</accession>
<dbReference type="CDD" id="cd16936">
    <property type="entry name" value="HATPase_RsbW-like"/>
    <property type="match status" value="1"/>
</dbReference>